<evidence type="ECO:0000313" key="2">
    <source>
        <dbReference type="Proteomes" id="UP000623440"/>
    </source>
</evidence>
<keyword evidence="2" id="KW-1185">Reference proteome</keyword>
<protein>
    <submittedName>
        <fullName evidence="1">Uncharacterized protein</fullName>
    </submittedName>
</protein>
<accession>A0ABR8DQM6</accession>
<evidence type="ECO:0000313" key="1">
    <source>
        <dbReference type="EMBL" id="MBD2531200.1"/>
    </source>
</evidence>
<dbReference type="Proteomes" id="UP000623440">
    <property type="component" value="Unassembled WGS sequence"/>
</dbReference>
<sequence>MKKIPMLTNFDLLRLRSARVAQLSIIQLIERTCTERSRSSRNQQLW</sequence>
<comment type="caution">
    <text evidence="1">The sequence shown here is derived from an EMBL/GenBank/DDBJ whole genome shotgun (WGS) entry which is preliminary data.</text>
</comment>
<proteinExistence type="predicted"/>
<dbReference type="RefSeq" id="WP_190941905.1">
    <property type="nucleotide sequence ID" value="NZ_JACJSI010000031.1"/>
</dbReference>
<organism evidence="1 2">
    <name type="scientific">Nostoc flagelliforme FACHB-838</name>
    <dbReference type="NCBI Taxonomy" id="2692904"/>
    <lineage>
        <taxon>Bacteria</taxon>
        <taxon>Bacillati</taxon>
        <taxon>Cyanobacteriota</taxon>
        <taxon>Cyanophyceae</taxon>
        <taxon>Nostocales</taxon>
        <taxon>Nostocaceae</taxon>
        <taxon>Nostoc</taxon>
    </lineage>
</organism>
<name>A0ABR8DQM6_9NOSO</name>
<reference evidence="1 2" key="1">
    <citation type="journal article" date="2020" name="ISME J.">
        <title>Comparative genomics reveals insights into cyanobacterial evolution and habitat adaptation.</title>
        <authorList>
            <person name="Chen M.Y."/>
            <person name="Teng W.K."/>
            <person name="Zhao L."/>
            <person name="Hu C.X."/>
            <person name="Zhou Y.K."/>
            <person name="Han B.P."/>
            <person name="Song L.R."/>
            <person name="Shu W.S."/>
        </authorList>
    </citation>
    <scope>NUCLEOTIDE SEQUENCE [LARGE SCALE GENOMIC DNA]</scope>
    <source>
        <strain evidence="1 2">FACHB-838</strain>
    </source>
</reference>
<gene>
    <name evidence="1" type="ORF">H6G97_17050</name>
</gene>
<dbReference type="EMBL" id="JACJSI010000031">
    <property type="protein sequence ID" value="MBD2531200.1"/>
    <property type="molecule type" value="Genomic_DNA"/>
</dbReference>